<dbReference type="InterPro" id="IPR015797">
    <property type="entry name" value="NUDIX_hydrolase-like_dom_sf"/>
</dbReference>
<name>A0ABP1FGZ8_9CHLO</name>
<dbReference type="Proteomes" id="UP001497392">
    <property type="component" value="Unassembled WGS sequence"/>
</dbReference>
<keyword evidence="3" id="KW-1185">Reference proteome</keyword>
<organism evidence="2 3">
    <name type="scientific">Coccomyxa viridis</name>
    <dbReference type="NCBI Taxonomy" id="1274662"/>
    <lineage>
        <taxon>Eukaryota</taxon>
        <taxon>Viridiplantae</taxon>
        <taxon>Chlorophyta</taxon>
        <taxon>core chlorophytes</taxon>
        <taxon>Trebouxiophyceae</taxon>
        <taxon>Trebouxiophyceae incertae sedis</taxon>
        <taxon>Coccomyxaceae</taxon>
        <taxon>Coccomyxa</taxon>
    </lineage>
</organism>
<dbReference type="InterPro" id="IPR000086">
    <property type="entry name" value="NUDIX_hydrolase_dom"/>
</dbReference>
<reference evidence="2 3" key="1">
    <citation type="submission" date="2024-06" db="EMBL/GenBank/DDBJ databases">
        <authorList>
            <person name="Kraege A."/>
            <person name="Thomma B."/>
        </authorList>
    </citation>
    <scope>NUCLEOTIDE SEQUENCE [LARGE SCALE GENOMIC DNA]</scope>
</reference>
<feature type="domain" description="Nudix hydrolase" evidence="1">
    <location>
        <begin position="128"/>
        <end position="269"/>
    </location>
</feature>
<dbReference type="PROSITE" id="PS51462">
    <property type="entry name" value="NUDIX"/>
    <property type="match status" value="1"/>
</dbReference>
<protein>
    <submittedName>
        <fullName evidence="2">G994 protein</fullName>
    </submittedName>
</protein>
<dbReference type="PANTHER" id="PTHR13622:SF8">
    <property type="entry name" value="THIAMIN PYROPHOSPHOKINASE 1"/>
    <property type="match status" value="1"/>
</dbReference>
<dbReference type="Gene3D" id="3.90.79.10">
    <property type="entry name" value="Nucleoside Triphosphate Pyrophosphohydrolase"/>
    <property type="match status" value="1"/>
</dbReference>
<evidence type="ECO:0000313" key="3">
    <source>
        <dbReference type="Proteomes" id="UP001497392"/>
    </source>
</evidence>
<evidence type="ECO:0000259" key="1">
    <source>
        <dbReference type="PROSITE" id="PS51462"/>
    </source>
</evidence>
<gene>
    <name evidence="2" type="primary">g994</name>
    <name evidence="2" type="ORF">VP750_LOCUS862</name>
</gene>
<dbReference type="Pfam" id="PF15916">
    <property type="entry name" value="DUF4743"/>
    <property type="match status" value="1"/>
</dbReference>
<proteinExistence type="predicted"/>
<sequence length="297" mass="33097">MSLQGYHRWIDKCNNGLRVQHAYHQWSIGSTPCGFIQPWLFQRLRKDFPSVFTVKQSEGHHLESLALSEELDTPDKRSTALAGIMQKLREDGSLTGWRSESYPVLTAFDSEPLALVERAAAVHLGIKAYGVHINGYVRRGSGIELWVARRSRSKPTWPGKLDHIVAGGQPHGLSPQENVVKECQEEASIPRELAQRAQSVGAVSYSSEQAEGLKRDVLFCYDLELPDSFEPQPQDGEVESFQRLPLKDVADIIAQTDDFKDNCNLVIISFLVRHGFLKPEQPGYLGVVSGLLSGDCS</sequence>
<dbReference type="InterPro" id="IPR031804">
    <property type="entry name" value="DUF4743"/>
</dbReference>
<evidence type="ECO:0000313" key="2">
    <source>
        <dbReference type="EMBL" id="CAL5219203.1"/>
    </source>
</evidence>
<dbReference type="SUPFAM" id="SSF55811">
    <property type="entry name" value="Nudix"/>
    <property type="match status" value="1"/>
</dbReference>
<dbReference type="CDD" id="cd03676">
    <property type="entry name" value="NUDIX_Tnr3_like"/>
    <property type="match status" value="1"/>
</dbReference>
<accession>A0ABP1FGZ8</accession>
<dbReference type="Pfam" id="PF00293">
    <property type="entry name" value="NUDIX"/>
    <property type="match status" value="1"/>
</dbReference>
<dbReference type="PANTHER" id="PTHR13622">
    <property type="entry name" value="THIAMIN PYROPHOSPHOKINASE"/>
    <property type="match status" value="1"/>
</dbReference>
<dbReference type="EMBL" id="CAXHTA020000002">
    <property type="protein sequence ID" value="CAL5219203.1"/>
    <property type="molecule type" value="Genomic_DNA"/>
</dbReference>
<comment type="caution">
    <text evidence="2">The sequence shown here is derived from an EMBL/GenBank/DDBJ whole genome shotgun (WGS) entry which is preliminary data.</text>
</comment>